<dbReference type="AlphaFoldDB" id="A0A7X6HE23"/>
<evidence type="ECO:0000313" key="1">
    <source>
        <dbReference type="EMBL" id="NKX54735.1"/>
    </source>
</evidence>
<gene>
    <name evidence="1" type="ORF">HGG74_09325</name>
</gene>
<keyword evidence="2" id="KW-1185">Reference proteome</keyword>
<accession>A0A7X6HE23</accession>
<dbReference type="Proteomes" id="UP000544090">
    <property type="component" value="Unassembled WGS sequence"/>
</dbReference>
<proteinExistence type="predicted"/>
<protein>
    <submittedName>
        <fullName evidence="1">Uncharacterized protein</fullName>
    </submittedName>
</protein>
<evidence type="ECO:0000313" key="2">
    <source>
        <dbReference type="Proteomes" id="UP000544090"/>
    </source>
</evidence>
<name>A0A7X6HE23_9MICC</name>
<dbReference type="EMBL" id="JAAZSQ010000007">
    <property type="protein sequence ID" value="NKX54735.1"/>
    <property type="molecule type" value="Genomic_DNA"/>
</dbReference>
<reference evidence="1 2" key="1">
    <citation type="submission" date="2020-04" db="EMBL/GenBank/DDBJ databases">
        <title>Arthrobacter sp. nov.</title>
        <authorList>
            <person name="Liu S."/>
        </authorList>
    </citation>
    <scope>NUCLEOTIDE SEQUENCE [LARGE SCALE GENOMIC DNA]</scope>
    <source>
        <strain evidence="1 2">E918</strain>
    </source>
</reference>
<comment type="caution">
    <text evidence="1">The sequence shown here is derived from an EMBL/GenBank/DDBJ whole genome shotgun (WGS) entry which is preliminary data.</text>
</comment>
<sequence>MVTVVLLAWVKHKQPATRQGSPEAEWLEMVEAGFADLIFSMQPGEVKEKRCFPKDKVRVNRTVIELD</sequence>
<dbReference type="RefSeq" id="WP_168486081.1">
    <property type="nucleotide sequence ID" value="NZ_JAAZSQ010000007.1"/>
</dbReference>
<organism evidence="1 2">
    <name type="scientific">Arthrobacter mobilis</name>
    <dbReference type="NCBI Taxonomy" id="2724944"/>
    <lineage>
        <taxon>Bacteria</taxon>
        <taxon>Bacillati</taxon>
        <taxon>Actinomycetota</taxon>
        <taxon>Actinomycetes</taxon>
        <taxon>Micrococcales</taxon>
        <taxon>Micrococcaceae</taxon>
        <taxon>Arthrobacter</taxon>
    </lineage>
</organism>